<dbReference type="SUPFAM" id="SSF75169">
    <property type="entry name" value="DsrEFH-like"/>
    <property type="match status" value="1"/>
</dbReference>
<dbReference type="Proteomes" id="UP001620597">
    <property type="component" value="Unassembled WGS sequence"/>
</dbReference>
<protein>
    <submittedName>
        <fullName evidence="1">DsrH/TusB family sulfur metabolism protein</fullName>
    </submittedName>
</protein>
<reference evidence="1 2" key="1">
    <citation type="submission" date="2024-03" db="EMBL/GenBank/DDBJ databases">
        <title>High-quality draft genome sequence of Oceanobacter sp. wDCs-4.</title>
        <authorList>
            <person name="Dong C."/>
        </authorList>
    </citation>
    <scope>NUCLEOTIDE SEQUENCE [LARGE SCALE GENOMIC DNA]</scope>
    <source>
        <strain evidence="2">wDCs-4</strain>
    </source>
</reference>
<dbReference type="EMBL" id="JBBKTX010000028">
    <property type="protein sequence ID" value="MFK4754308.1"/>
    <property type="molecule type" value="Genomic_DNA"/>
</dbReference>
<name>A0ABW8NMU8_9GAMM</name>
<dbReference type="Gene3D" id="3.40.1260.10">
    <property type="entry name" value="DsrEFH-like"/>
    <property type="match status" value="1"/>
</dbReference>
<dbReference type="InterPro" id="IPR027396">
    <property type="entry name" value="DsrEFH-like"/>
</dbReference>
<dbReference type="InterPro" id="IPR007215">
    <property type="entry name" value="Sulphur_relay_TusB/DsrH"/>
</dbReference>
<organism evidence="1 2">
    <name type="scientific">Oceanobacter antarcticus</name>
    <dbReference type="NCBI Taxonomy" id="3133425"/>
    <lineage>
        <taxon>Bacteria</taxon>
        <taxon>Pseudomonadati</taxon>
        <taxon>Pseudomonadota</taxon>
        <taxon>Gammaproteobacteria</taxon>
        <taxon>Oceanospirillales</taxon>
        <taxon>Oceanospirillaceae</taxon>
        <taxon>Oceanobacter</taxon>
    </lineage>
</organism>
<keyword evidence="2" id="KW-1185">Reference proteome</keyword>
<sequence>MTLHTLNLANPDVLQRLLRFANPQDSLLLTGDGVYLLPQLNANPAAIVTYYRRPDADQRGLDTRYSPAIPIDDEAWVKLTLTHQRLLTWKQS</sequence>
<gene>
    <name evidence="1" type="ORF">WG929_18025</name>
</gene>
<dbReference type="RefSeq" id="WP_369857925.1">
    <property type="nucleotide sequence ID" value="NZ_JBBKTX010000028.1"/>
</dbReference>
<dbReference type="Pfam" id="PF04077">
    <property type="entry name" value="DsrH"/>
    <property type="match status" value="1"/>
</dbReference>
<evidence type="ECO:0000313" key="1">
    <source>
        <dbReference type="EMBL" id="MFK4754308.1"/>
    </source>
</evidence>
<proteinExistence type="predicted"/>
<accession>A0ABW8NMU8</accession>
<comment type="caution">
    <text evidence="1">The sequence shown here is derived from an EMBL/GenBank/DDBJ whole genome shotgun (WGS) entry which is preliminary data.</text>
</comment>
<evidence type="ECO:0000313" key="2">
    <source>
        <dbReference type="Proteomes" id="UP001620597"/>
    </source>
</evidence>